<comment type="caution">
    <text evidence="1">The sequence shown here is derived from an EMBL/GenBank/DDBJ whole genome shotgun (WGS) entry which is preliminary data.</text>
</comment>
<evidence type="ECO:0000313" key="1">
    <source>
        <dbReference type="EMBL" id="MBH0229689.1"/>
    </source>
</evidence>
<gene>
    <name evidence="1" type="ORF">H0267_05610</name>
</gene>
<reference evidence="1 2" key="1">
    <citation type="journal article" date="2005" name="Int. J. Syst. Evol. Microbiol.">
        <title>Halobacillus yeomjeoni sp. nov., isolated from a marine solar saltern in Korea.</title>
        <authorList>
            <person name="Yoon J.H."/>
            <person name="Kang S.J."/>
            <person name="Lee C.H."/>
            <person name="Oh H.W."/>
            <person name="Oh T.K."/>
        </authorList>
    </citation>
    <scope>NUCLEOTIDE SEQUENCE [LARGE SCALE GENOMIC DNA]</scope>
    <source>
        <strain evidence="1 2">KCTC 3957</strain>
    </source>
</reference>
<dbReference type="PANTHER" id="PTHR43106:SF1">
    <property type="entry name" value="DEHYDROGENASE-RELATED"/>
    <property type="match status" value="1"/>
</dbReference>
<evidence type="ECO:0000313" key="2">
    <source>
        <dbReference type="Proteomes" id="UP000614490"/>
    </source>
</evidence>
<proteinExistence type="predicted"/>
<keyword evidence="2" id="KW-1185">Reference proteome</keyword>
<accession>A0A931HUB1</accession>
<organism evidence="1 2">
    <name type="scientific">Halobacillus yeomjeoni</name>
    <dbReference type="NCBI Taxonomy" id="311194"/>
    <lineage>
        <taxon>Bacteria</taxon>
        <taxon>Bacillati</taxon>
        <taxon>Bacillota</taxon>
        <taxon>Bacilli</taxon>
        <taxon>Bacillales</taxon>
        <taxon>Bacillaceae</taxon>
        <taxon>Halobacillus</taxon>
    </lineage>
</organism>
<dbReference type="Proteomes" id="UP000614490">
    <property type="component" value="Unassembled WGS sequence"/>
</dbReference>
<dbReference type="RefSeq" id="WP_197316284.1">
    <property type="nucleotide sequence ID" value="NZ_JADZSC010000001.1"/>
</dbReference>
<dbReference type="PANTHER" id="PTHR43106">
    <property type="entry name" value="DEHYDROGENASE-RELATED"/>
    <property type="match status" value="1"/>
</dbReference>
<dbReference type="Gene3D" id="3.50.50.60">
    <property type="entry name" value="FAD/NAD(P)-binding domain"/>
    <property type="match status" value="2"/>
</dbReference>
<dbReference type="InterPro" id="IPR036188">
    <property type="entry name" value="FAD/NAD-bd_sf"/>
</dbReference>
<dbReference type="AlphaFoldDB" id="A0A931HUB1"/>
<name>A0A931HUB1_9BACI</name>
<dbReference type="EMBL" id="JADZSC010000001">
    <property type="protein sequence ID" value="MBH0229689.1"/>
    <property type="molecule type" value="Genomic_DNA"/>
</dbReference>
<dbReference type="SUPFAM" id="SSF51905">
    <property type="entry name" value="FAD/NAD(P)-binding domain"/>
    <property type="match status" value="1"/>
</dbReference>
<protein>
    <submittedName>
        <fullName evidence="1">NAD(FAD)-utilizing dehydrogenase</fullName>
    </submittedName>
</protein>
<sequence length="449" mass="50456">MYDVIIIGAGVSSVFLTYELSKLRGDLNLLVIDRGSKLEERSCGTDQGNSCTCEGPCSKYMGFAGLGKSEGKFNYTNDFGGELGRKIGEEKALDLMKHVDDILCSFGADQVKTYSTLNESLQLRAERKGLKVLSTEVRHLGTRLAEEVFQKIYECIERKVDFRFNTFVETIIPQSDGFKVITEDNIYETKRVVLATGMSGSEWMTEQLDQLGIHHGETRLDLGLRVEMPGNQLASILQHTFETKLQLEWETYSGTTYCMNPRGRIIRKYQHGLVMPDGQNQHEENSPGSNLNFTFFVPEYFRSQHEAMDFARKIIGSINRGKDRVVVQRLEDLIGVKPTQSLEGNKVVPSLVAQPGNIHDEVPECYIQVLMEFLRRLEDLLEEPIDMDSLIYGIDAKFYEPKLVSDVYFQTEVKGLYVAGDCSGETHSLSQAAASGVYLAQVLSKGNDI</sequence>